<dbReference type="Pfam" id="PF13185">
    <property type="entry name" value="GAF_2"/>
    <property type="match status" value="1"/>
</dbReference>
<dbReference type="SMART" id="SM00267">
    <property type="entry name" value="GGDEF"/>
    <property type="match status" value="1"/>
</dbReference>
<dbReference type="SMART" id="SM00065">
    <property type="entry name" value="GAF"/>
    <property type="match status" value="1"/>
</dbReference>
<organism evidence="3 4">
    <name type="scientific">Reinekea marina</name>
    <dbReference type="NCBI Taxonomy" id="1310421"/>
    <lineage>
        <taxon>Bacteria</taxon>
        <taxon>Pseudomonadati</taxon>
        <taxon>Pseudomonadota</taxon>
        <taxon>Gammaproteobacteria</taxon>
        <taxon>Oceanospirillales</taxon>
        <taxon>Saccharospirillaceae</taxon>
        <taxon>Reinekea</taxon>
    </lineage>
</organism>
<dbReference type="EC" id="2.7.7.65" evidence="3"/>
<name>A0ABV7WSD1_9GAMM</name>
<proteinExistence type="predicted"/>
<feature type="domain" description="GGDEF" evidence="2">
    <location>
        <begin position="574"/>
        <end position="707"/>
    </location>
</feature>
<dbReference type="InterPro" id="IPR019734">
    <property type="entry name" value="TPR_rpt"/>
</dbReference>
<dbReference type="Gene3D" id="3.30.450.40">
    <property type="match status" value="1"/>
</dbReference>
<dbReference type="Pfam" id="PF00990">
    <property type="entry name" value="GGDEF"/>
    <property type="match status" value="1"/>
</dbReference>
<dbReference type="PANTHER" id="PTHR46663">
    <property type="entry name" value="DIGUANYLATE CYCLASE DGCT-RELATED"/>
    <property type="match status" value="1"/>
</dbReference>
<keyword evidence="3" id="KW-0808">Transferase</keyword>
<accession>A0ABV7WSD1</accession>
<sequence length="709" mass="80389">MEAQVQIEQWLSACWDIMISEPAKAITLANQVIDNSEPQSEFRSSGLYYRGLSYMYQGDFNRAFDELTDALHHAHEHHFDLNTSRINNALGMVHQSNGRYGPALDHFELTSEFARESGNTPALVPPLSNMAQVFFDMGDLESASDQLREIDELNTKISDDNLVEIDLLRARIQLGYLNFQEAEAYLAKAIALAHSINYASFKLRCQEVLGRLRRLQGRLDEAESIFKALIEDSDIYSVGSDAIYIYIELSKLLISKGQIDDAIEIVEDGITFVKPLKRSPQNIKALGQLAYAYEMAEDTHNHAKALSLLVSAMKHSSKRQGQSFLDVRRIKRQQVKDQFQKKLLDQENQALKRAQNRLEFLNDIAHQLASTLNFVELGQRLFDIFSRKVDTHFLSLVTTDYELQSLKFQFVIDQNELVESENIPFNTPGSNMVKAALTRKVVVINDARKEKVVNLIGNHAVSPRTMLFFPLVQENEVIGVFSIQSPIPSAFSEEEIHLLEAVTTFISIAVSNIQSHETVKQLNKILHQEKQEIETAQQRIEHMAYHDSLTSLPNRESLDIFINGQIEKARFERRNFHLVYIDLDGFKPVNDQFGHRVGDQVLIVISRRIQKALRSLDFAARVGGDEFVLIIDSFDKKGAVKGFLERLLGVIQEPISVDQHNLTVSASIGAARFPEQGSDLDRLMHSADQAMYAIKRLGTGGFQFVENHQ</sequence>
<dbReference type="RefSeq" id="WP_290280329.1">
    <property type="nucleotide sequence ID" value="NZ_JAUFQI010000001.1"/>
</dbReference>
<comment type="caution">
    <text evidence="3">The sequence shown here is derived from an EMBL/GenBank/DDBJ whole genome shotgun (WGS) entry which is preliminary data.</text>
</comment>
<dbReference type="PROSITE" id="PS50887">
    <property type="entry name" value="GGDEF"/>
    <property type="match status" value="1"/>
</dbReference>
<dbReference type="EMBL" id="JBHRYN010000007">
    <property type="protein sequence ID" value="MFC3700978.1"/>
    <property type="molecule type" value="Genomic_DNA"/>
</dbReference>
<protein>
    <submittedName>
        <fullName evidence="3">Diguanylate cyclase</fullName>
        <ecNumber evidence="3">2.7.7.65</ecNumber>
    </submittedName>
</protein>
<dbReference type="CDD" id="cd01949">
    <property type="entry name" value="GGDEF"/>
    <property type="match status" value="1"/>
</dbReference>
<dbReference type="GO" id="GO:0052621">
    <property type="term" value="F:diguanylate cyclase activity"/>
    <property type="evidence" value="ECO:0007669"/>
    <property type="project" value="UniProtKB-EC"/>
</dbReference>
<evidence type="ECO:0000313" key="3">
    <source>
        <dbReference type="EMBL" id="MFC3700978.1"/>
    </source>
</evidence>
<feature type="coiled-coil region" evidence="1">
    <location>
        <begin position="205"/>
        <end position="232"/>
    </location>
</feature>
<dbReference type="NCBIfam" id="TIGR00254">
    <property type="entry name" value="GGDEF"/>
    <property type="match status" value="1"/>
</dbReference>
<evidence type="ECO:0000256" key="1">
    <source>
        <dbReference type="SAM" id="Coils"/>
    </source>
</evidence>
<dbReference type="SUPFAM" id="SSF55781">
    <property type="entry name" value="GAF domain-like"/>
    <property type="match status" value="1"/>
</dbReference>
<feature type="coiled-coil region" evidence="1">
    <location>
        <begin position="344"/>
        <end position="371"/>
    </location>
</feature>
<dbReference type="InterPro" id="IPR029016">
    <property type="entry name" value="GAF-like_dom_sf"/>
</dbReference>
<keyword evidence="4" id="KW-1185">Reference proteome</keyword>
<dbReference type="InterPro" id="IPR043128">
    <property type="entry name" value="Rev_trsase/Diguanyl_cyclase"/>
</dbReference>
<keyword evidence="3" id="KW-0548">Nucleotidyltransferase</keyword>
<reference evidence="4" key="1">
    <citation type="journal article" date="2019" name="Int. J. Syst. Evol. Microbiol.">
        <title>The Global Catalogue of Microorganisms (GCM) 10K type strain sequencing project: providing services to taxonomists for standard genome sequencing and annotation.</title>
        <authorList>
            <consortium name="The Broad Institute Genomics Platform"/>
            <consortium name="The Broad Institute Genome Sequencing Center for Infectious Disease"/>
            <person name="Wu L."/>
            <person name="Ma J."/>
        </authorList>
    </citation>
    <scope>NUCLEOTIDE SEQUENCE [LARGE SCALE GENOMIC DNA]</scope>
    <source>
        <strain evidence="4">CECT 8288</strain>
    </source>
</reference>
<dbReference type="Gene3D" id="1.25.40.10">
    <property type="entry name" value="Tetratricopeptide repeat domain"/>
    <property type="match status" value="2"/>
</dbReference>
<dbReference type="InterPro" id="IPR041617">
    <property type="entry name" value="TPR_MalT"/>
</dbReference>
<dbReference type="SUPFAM" id="SSF48452">
    <property type="entry name" value="TPR-like"/>
    <property type="match status" value="2"/>
</dbReference>
<dbReference type="Proteomes" id="UP001595710">
    <property type="component" value="Unassembled WGS sequence"/>
</dbReference>
<dbReference type="InterPro" id="IPR029787">
    <property type="entry name" value="Nucleotide_cyclase"/>
</dbReference>
<dbReference type="SMART" id="SM00028">
    <property type="entry name" value="TPR"/>
    <property type="match status" value="4"/>
</dbReference>
<gene>
    <name evidence="3" type="ORF">ACFOND_04925</name>
</gene>
<dbReference type="SUPFAM" id="SSF55073">
    <property type="entry name" value="Nucleotide cyclase"/>
    <property type="match status" value="1"/>
</dbReference>
<dbReference type="InterPro" id="IPR000160">
    <property type="entry name" value="GGDEF_dom"/>
</dbReference>
<dbReference type="InterPro" id="IPR011990">
    <property type="entry name" value="TPR-like_helical_dom_sf"/>
</dbReference>
<dbReference type="PANTHER" id="PTHR46663:SF2">
    <property type="entry name" value="GGDEF DOMAIN-CONTAINING PROTEIN"/>
    <property type="match status" value="1"/>
</dbReference>
<keyword evidence="1" id="KW-0175">Coiled coil</keyword>
<dbReference type="Pfam" id="PF17874">
    <property type="entry name" value="TPR_MalT"/>
    <property type="match status" value="1"/>
</dbReference>
<evidence type="ECO:0000259" key="2">
    <source>
        <dbReference type="PROSITE" id="PS50887"/>
    </source>
</evidence>
<dbReference type="InterPro" id="IPR052163">
    <property type="entry name" value="DGC-Regulatory_Protein"/>
</dbReference>
<dbReference type="InterPro" id="IPR003018">
    <property type="entry name" value="GAF"/>
</dbReference>
<dbReference type="Gene3D" id="3.30.70.270">
    <property type="match status" value="1"/>
</dbReference>
<evidence type="ECO:0000313" key="4">
    <source>
        <dbReference type="Proteomes" id="UP001595710"/>
    </source>
</evidence>